<dbReference type="CDD" id="cd07816">
    <property type="entry name" value="Bet_v1-like"/>
    <property type="match status" value="1"/>
</dbReference>
<accession>A0AAU9T955</accession>
<dbReference type="EMBL" id="CAJVSB020000910">
    <property type="protein sequence ID" value="CAH2080518.1"/>
    <property type="molecule type" value="Genomic_DNA"/>
</dbReference>
<feature type="domain" description="Bet v I/Major latex protein" evidence="4">
    <location>
        <begin position="7"/>
        <end position="96"/>
    </location>
</feature>
<name>A0AAU9T955_THLAR</name>
<evidence type="ECO:0000256" key="2">
    <source>
        <dbReference type="ARBA" id="ARBA00022821"/>
    </source>
</evidence>
<dbReference type="InterPro" id="IPR000916">
    <property type="entry name" value="Bet_v_I/MLP"/>
</dbReference>
<keyword evidence="3" id="KW-0568">Pathogenesis-related protein</keyword>
<comment type="caution">
    <text evidence="5">The sequence shown here is derived from an EMBL/GenBank/DDBJ whole genome shotgun (WGS) entry which is preliminary data.</text>
</comment>
<dbReference type="Gene3D" id="3.30.530.20">
    <property type="match status" value="1"/>
</dbReference>
<gene>
    <name evidence="5" type="ORF">TAV2_LOCUS26219</name>
</gene>
<evidence type="ECO:0000256" key="3">
    <source>
        <dbReference type="ARBA" id="ARBA00023265"/>
    </source>
</evidence>
<evidence type="ECO:0000313" key="6">
    <source>
        <dbReference type="Proteomes" id="UP000836841"/>
    </source>
</evidence>
<dbReference type="InterPro" id="IPR050279">
    <property type="entry name" value="Plant_def-hormone_signal"/>
</dbReference>
<organism evidence="5 6">
    <name type="scientific">Thlaspi arvense</name>
    <name type="common">Field penny-cress</name>
    <dbReference type="NCBI Taxonomy" id="13288"/>
    <lineage>
        <taxon>Eukaryota</taxon>
        <taxon>Viridiplantae</taxon>
        <taxon>Streptophyta</taxon>
        <taxon>Embryophyta</taxon>
        <taxon>Tracheophyta</taxon>
        <taxon>Spermatophyta</taxon>
        <taxon>Magnoliopsida</taxon>
        <taxon>eudicotyledons</taxon>
        <taxon>Gunneridae</taxon>
        <taxon>Pentapetalae</taxon>
        <taxon>rosids</taxon>
        <taxon>malvids</taxon>
        <taxon>Brassicales</taxon>
        <taxon>Brassicaceae</taxon>
        <taxon>Thlaspideae</taxon>
        <taxon>Thlaspi</taxon>
    </lineage>
</organism>
<dbReference type="PANTHER" id="PTHR31213">
    <property type="entry name" value="OS08G0374000 PROTEIN-RELATED"/>
    <property type="match status" value="1"/>
</dbReference>
<dbReference type="PANTHER" id="PTHR31213:SF55">
    <property type="entry name" value="STRESS-INDUCED PROTEIN SAM22"/>
    <property type="match status" value="1"/>
</dbReference>
<dbReference type="InterPro" id="IPR024949">
    <property type="entry name" value="Bet_v_I_allergen"/>
</dbReference>
<dbReference type="SUPFAM" id="SSF55961">
    <property type="entry name" value="Bet v1-like"/>
    <property type="match status" value="1"/>
</dbReference>
<dbReference type="GO" id="GO:0005737">
    <property type="term" value="C:cytoplasm"/>
    <property type="evidence" value="ECO:0007669"/>
    <property type="project" value="TreeGrafter"/>
</dbReference>
<dbReference type="FunFam" id="3.30.530.20:FF:000007">
    <property type="entry name" value="Major pollen allergen Bet v 1-A"/>
    <property type="match status" value="1"/>
</dbReference>
<dbReference type="GO" id="GO:0004864">
    <property type="term" value="F:protein phosphatase inhibitor activity"/>
    <property type="evidence" value="ECO:0007669"/>
    <property type="project" value="InterPro"/>
</dbReference>
<dbReference type="AlphaFoldDB" id="A0AAU9T955"/>
<keyword evidence="2" id="KW-0611">Plant defense</keyword>
<proteinExistence type="inferred from homology"/>
<dbReference type="Proteomes" id="UP000836841">
    <property type="component" value="Unassembled WGS sequence"/>
</dbReference>
<dbReference type="Pfam" id="PF00407">
    <property type="entry name" value="Bet_v_1"/>
    <property type="match status" value="1"/>
</dbReference>
<comment type="similarity">
    <text evidence="1">Belongs to the BetVI family.</text>
</comment>
<reference evidence="5 6" key="1">
    <citation type="submission" date="2022-03" db="EMBL/GenBank/DDBJ databases">
        <authorList>
            <person name="Nunn A."/>
            <person name="Chopra R."/>
            <person name="Nunn A."/>
            <person name="Contreras Garrido A."/>
        </authorList>
    </citation>
    <scope>NUCLEOTIDE SEQUENCE [LARGE SCALE GENOMIC DNA]</scope>
</reference>
<sequence>MLRTPLSYLKHRIDEINAETFKYCYTMIEGDALTGKLEKITYEIQLMASPAGGTIAKTTRKYYPLDGVETSEEEIKTGQERSRAMFKVLEDYLIKNPEAYA</sequence>
<dbReference type="InterPro" id="IPR023393">
    <property type="entry name" value="START-like_dom_sf"/>
</dbReference>
<dbReference type="PRINTS" id="PR00634">
    <property type="entry name" value="BETALLERGEN"/>
</dbReference>
<dbReference type="GO" id="GO:0009738">
    <property type="term" value="P:abscisic acid-activated signaling pathway"/>
    <property type="evidence" value="ECO:0007669"/>
    <property type="project" value="InterPro"/>
</dbReference>
<keyword evidence="6" id="KW-1185">Reference proteome</keyword>
<dbReference type="GO" id="GO:0006952">
    <property type="term" value="P:defense response"/>
    <property type="evidence" value="ECO:0007669"/>
    <property type="project" value="UniProtKB-KW"/>
</dbReference>
<evidence type="ECO:0000256" key="1">
    <source>
        <dbReference type="ARBA" id="ARBA00009744"/>
    </source>
</evidence>
<protein>
    <recommendedName>
        <fullName evidence="4">Bet v I/Major latex protein domain-containing protein</fullName>
    </recommendedName>
</protein>
<evidence type="ECO:0000313" key="5">
    <source>
        <dbReference type="EMBL" id="CAH2080518.1"/>
    </source>
</evidence>
<dbReference type="GO" id="GO:0010427">
    <property type="term" value="F:abscisic acid binding"/>
    <property type="evidence" value="ECO:0007669"/>
    <property type="project" value="InterPro"/>
</dbReference>
<dbReference type="GO" id="GO:0038023">
    <property type="term" value="F:signaling receptor activity"/>
    <property type="evidence" value="ECO:0007669"/>
    <property type="project" value="InterPro"/>
</dbReference>
<dbReference type="GO" id="GO:0005634">
    <property type="term" value="C:nucleus"/>
    <property type="evidence" value="ECO:0007669"/>
    <property type="project" value="TreeGrafter"/>
</dbReference>
<evidence type="ECO:0000259" key="4">
    <source>
        <dbReference type="Pfam" id="PF00407"/>
    </source>
</evidence>